<sequence length="399" mass="42914">MMKKTSIGIVTIAGMLALSACNSGSNNDGASASASAPASTTAASPVSASASAGGSSAIQTGTAQMLDQTKQLQDLIGKKDADGVKGLGKTINETWLSFENAVRQTFPLEYTDVEKYEMPIFSASAYDKIDFDALKANADGLVDALTKLQNAKPSTASSSELLIEAVKKYQQYVVDQTNKLTDQTQVFVNAVKAGDIDKSKAEYVKARVYYESIEPIAESFGDLDPKIDARLADVDDPSAWTGFHEIEQALWVDNSLEGQDKFADQLMTDVKALQAEVHKLQLEPKTVVAGAMELLNEAATSKITGEEELYSHIDLVDLASNVDGSKTVYLSIIPALNESNVELADKLDQAFQDMEKALSGFIKDGQYVAYTELTTDQIRDISDRLSALSELMSQTAAIL</sequence>
<proteinExistence type="inferred from homology"/>
<comment type="subcellular location">
    <subcellularLocation>
        <location evidence="1">Cell envelope</location>
    </subcellularLocation>
</comment>
<reference evidence="6" key="1">
    <citation type="submission" date="2023-04" db="EMBL/GenBank/DDBJ databases">
        <title>Comparative genomic analysis of Cohnella hashimotonis sp. nov., isolated from the International Space Station.</title>
        <authorList>
            <person name="Venkateswaran K."/>
            <person name="Simpson A."/>
        </authorList>
    </citation>
    <scope>NUCLEOTIDE SEQUENCE</scope>
    <source>
        <strain evidence="6">F6_2S_P_1</strain>
    </source>
</reference>
<evidence type="ECO:0000259" key="5">
    <source>
        <dbReference type="Pfam" id="PF09375"/>
    </source>
</evidence>
<dbReference type="Pfam" id="PF09375">
    <property type="entry name" value="Peptidase_M75"/>
    <property type="match status" value="1"/>
</dbReference>
<dbReference type="InterPro" id="IPR038352">
    <property type="entry name" value="Imelysin_sf"/>
</dbReference>
<feature type="signal peptide" evidence="4">
    <location>
        <begin position="1"/>
        <end position="20"/>
    </location>
</feature>
<dbReference type="NCBIfam" id="NF041757">
    <property type="entry name" value="EfeO"/>
    <property type="match status" value="1"/>
</dbReference>
<dbReference type="RefSeq" id="WP_282908039.1">
    <property type="nucleotide sequence ID" value="NZ_JAGRPV010000001.1"/>
</dbReference>
<keyword evidence="7" id="KW-1185">Reference proteome</keyword>
<comment type="similarity">
    <text evidence="2">Belongs to the EfeM/EfeO family.</text>
</comment>
<dbReference type="PANTHER" id="PTHR39192:SF1">
    <property type="entry name" value="IRON UPTAKE SYSTEM COMPONENT EFEO"/>
    <property type="match status" value="1"/>
</dbReference>
<dbReference type="PANTHER" id="PTHR39192">
    <property type="entry name" value="IRON UPTAKE SYSTEM COMPONENT EFEO"/>
    <property type="match status" value="1"/>
</dbReference>
<evidence type="ECO:0000313" key="6">
    <source>
        <dbReference type="EMBL" id="MDI4645079.1"/>
    </source>
</evidence>
<evidence type="ECO:0000313" key="7">
    <source>
        <dbReference type="Proteomes" id="UP001161691"/>
    </source>
</evidence>
<gene>
    <name evidence="6" type="ORF">KB449_08915</name>
</gene>
<evidence type="ECO:0000256" key="2">
    <source>
        <dbReference type="ARBA" id="ARBA00005989"/>
    </source>
</evidence>
<dbReference type="InterPro" id="IPR053377">
    <property type="entry name" value="Iron_uptake_EfeM/EfeO"/>
</dbReference>
<comment type="caution">
    <text evidence="6">The sequence shown here is derived from an EMBL/GenBank/DDBJ whole genome shotgun (WGS) entry which is preliminary data.</text>
</comment>
<name>A0ABT6TE18_9BACL</name>
<evidence type="ECO:0000256" key="1">
    <source>
        <dbReference type="ARBA" id="ARBA00004196"/>
    </source>
</evidence>
<feature type="domain" description="Imelysin-like" evidence="5">
    <location>
        <begin position="165"/>
        <end position="390"/>
    </location>
</feature>
<feature type="chain" id="PRO_5047256322" evidence="4">
    <location>
        <begin position="21"/>
        <end position="399"/>
    </location>
</feature>
<dbReference type="EMBL" id="JAGRPV010000001">
    <property type="protein sequence ID" value="MDI4645079.1"/>
    <property type="molecule type" value="Genomic_DNA"/>
</dbReference>
<dbReference type="PROSITE" id="PS51257">
    <property type="entry name" value="PROKAR_LIPOPROTEIN"/>
    <property type="match status" value="1"/>
</dbReference>
<dbReference type="CDD" id="cd14656">
    <property type="entry name" value="Imelysin-like_EfeO"/>
    <property type="match status" value="1"/>
</dbReference>
<dbReference type="InterPro" id="IPR034981">
    <property type="entry name" value="Imelysin-like_EfeO/Algp7"/>
</dbReference>
<accession>A0ABT6TE18</accession>
<protein>
    <submittedName>
        <fullName evidence="6">Imelysin family protein</fullName>
    </submittedName>
</protein>
<dbReference type="InterPro" id="IPR018976">
    <property type="entry name" value="Imelysin-like"/>
</dbReference>
<dbReference type="InterPro" id="IPR050894">
    <property type="entry name" value="EfeM/EfeO_iron_uptake"/>
</dbReference>
<dbReference type="Gene3D" id="1.20.1420.20">
    <property type="entry name" value="M75 peptidase, HXXE motif"/>
    <property type="match status" value="1"/>
</dbReference>
<organism evidence="6 7">
    <name type="scientific">Cohnella hashimotonis</name>
    <dbReference type="NCBI Taxonomy" id="2826895"/>
    <lineage>
        <taxon>Bacteria</taxon>
        <taxon>Bacillati</taxon>
        <taxon>Bacillota</taxon>
        <taxon>Bacilli</taxon>
        <taxon>Bacillales</taxon>
        <taxon>Paenibacillaceae</taxon>
        <taxon>Cohnella</taxon>
    </lineage>
</organism>
<dbReference type="Proteomes" id="UP001161691">
    <property type="component" value="Unassembled WGS sequence"/>
</dbReference>
<keyword evidence="3 4" id="KW-0732">Signal</keyword>
<evidence type="ECO:0000256" key="3">
    <source>
        <dbReference type="ARBA" id="ARBA00022729"/>
    </source>
</evidence>
<evidence type="ECO:0000256" key="4">
    <source>
        <dbReference type="SAM" id="SignalP"/>
    </source>
</evidence>